<name>A0ABR4H8W5_9EURO</name>
<accession>A0ABR4H8W5</accession>
<sequence>MDRSRILRSAAGVPLKPDYGLDEAFSGEDDPSNMYGSDTLMEFLSRFLECDPHLLDHYGGDTLDILLGAAQLQADILRDSSTNKTDLSGDATIIALALRCFLDFHILDNIGLDCYGRTGQLSYLPEDGSSVEVIFAPNDHKPFLSATAYKEKQRERLHIPAKTPGCHFESDLCTMLGSLARLSFQLLDEQDPQHWPTVLYVLLILSLIRDTLCYCPPWMRKIYDAGEILERLFQDLARYYYICTEGGQILTYRWNKENYGVRVGHCKSAVEHAGLLHDLWLDGDEEGQWNSRERYRGLEGFPRKLGEFADGDFRRRS</sequence>
<organism evidence="1 2">
    <name type="scientific">Aspergillus granulosus</name>
    <dbReference type="NCBI Taxonomy" id="176169"/>
    <lineage>
        <taxon>Eukaryota</taxon>
        <taxon>Fungi</taxon>
        <taxon>Dikarya</taxon>
        <taxon>Ascomycota</taxon>
        <taxon>Pezizomycotina</taxon>
        <taxon>Eurotiomycetes</taxon>
        <taxon>Eurotiomycetidae</taxon>
        <taxon>Eurotiales</taxon>
        <taxon>Aspergillaceae</taxon>
        <taxon>Aspergillus</taxon>
        <taxon>Aspergillus subgen. Nidulantes</taxon>
    </lineage>
</organism>
<reference evidence="1 2" key="1">
    <citation type="submission" date="2024-07" db="EMBL/GenBank/DDBJ databases">
        <title>Section-level genome sequencing and comparative genomics of Aspergillus sections Usti and Cavernicolus.</title>
        <authorList>
            <consortium name="Lawrence Berkeley National Laboratory"/>
            <person name="Nybo J.L."/>
            <person name="Vesth T.C."/>
            <person name="Theobald S."/>
            <person name="Frisvad J.C."/>
            <person name="Larsen T.O."/>
            <person name="Kjaerboelling I."/>
            <person name="Rothschild-Mancinelli K."/>
            <person name="Lyhne E.K."/>
            <person name="Kogle M.E."/>
            <person name="Barry K."/>
            <person name="Clum A."/>
            <person name="Na H."/>
            <person name="Ledsgaard L."/>
            <person name="Lin J."/>
            <person name="Lipzen A."/>
            <person name="Kuo A."/>
            <person name="Riley R."/>
            <person name="Mondo S."/>
            <person name="Labutti K."/>
            <person name="Haridas S."/>
            <person name="Pangalinan J."/>
            <person name="Salamov A.A."/>
            <person name="Simmons B.A."/>
            <person name="Magnuson J.K."/>
            <person name="Chen J."/>
            <person name="Drula E."/>
            <person name="Henrissat B."/>
            <person name="Wiebenga A."/>
            <person name="Lubbers R.J."/>
            <person name="Gomes A.C."/>
            <person name="Makela M.R."/>
            <person name="Stajich J."/>
            <person name="Grigoriev I.V."/>
            <person name="Mortensen U.H."/>
            <person name="De Vries R.P."/>
            <person name="Baker S.E."/>
            <person name="Andersen M.R."/>
        </authorList>
    </citation>
    <scope>NUCLEOTIDE SEQUENCE [LARGE SCALE GENOMIC DNA]</scope>
    <source>
        <strain evidence="1 2">CBS 588.65</strain>
    </source>
</reference>
<keyword evidence="2" id="KW-1185">Reference proteome</keyword>
<proteinExistence type="predicted"/>
<dbReference type="Proteomes" id="UP001610334">
    <property type="component" value="Unassembled WGS sequence"/>
</dbReference>
<protein>
    <submittedName>
        <fullName evidence="1">Uncharacterized protein</fullName>
    </submittedName>
</protein>
<gene>
    <name evidence="1" type="ORF">BJX63DRAFT_433105</name>
</gene>
<comment type="caution">
    <text evidence="1">The sequence shown here is derived from an EMBL/GenBank/DDBJ whole genome shotgun (WGS) entry which is preliminary data.</text>
</comment>
<evidence type="ECO:0000313" key="2">
    <source>
        <dbReference type="Proteomes" id="UP001610334"/>
    </source>
</evidence>
<dbReference type="EMBL" id="JBFXLT010000054">
    <property type="protein sequence ID" value="KAL2811755.1"/>
    <property type="molecule type" value="Genomic_DNA"/>
</dbReference>
<evidence type="ECO:0000313" key="1">
    <source>
        <dbReference type="EMBL" id="KAL2811755.1"/>
    </source>
</evidence>